<proteinExistence type="predicted"/>
<dbReference type="AlphaFoldDB" id="A0A4U3M8V2"/>
<evidence type="ECO:0000313" key="1">
    <source>
        <dbReference type="EMBL" id="TKK84762.1"/>
    </source>
</evidence>
<organism evidence="1 2">
    <name type="scientific">Enterococcus faecalis</name>
    <name type="common">Streptococcus faecalis</name>
    <dbReference type="NCBI Taxonomy" id="1351"/>
    <lineage>
        <taxon>Bacteria</taxon>
        <taxon>Bacillati</taxon>
        <taxon>Bacillota</taxon>
        <taxon>Bacilli</taxon>
        <taxon>Lactobacillales</taxon>
        <taxon>Enterococcaceae</taxon>
        <taxon>Enterococcus</taxon>
    </lineage>
</organism>
<gene>
    <name evidence="1" type="ORF">EY666_10000</name>
</gene>
<reference evidence="1 2" key="1">
    <citation type="submission" date="2019-02" db="EMBL/GenBank/DDBJ databases">
        <title>Bacteria dissemination in different level of health care in South Africa: the effectiveness of infections prevention and control.</title>
        <authorList>
            <person name="Shobo C."/>
            <person name="Amoako D.G."/>
            <person name="Allam M."/>
            <person name="Ismail A."/>
            <person name="Bester L.A."/>
            <person name="Essack S.Y."/>
        </authorList>
    </citation>
    <scope>NUCLEOTIDE SEQUENCE [LARGE SCALE GENOMIC DNA]</scope>
    <source>
        <strain evidence="1 2">2SIL2</strain>
    </source>
</reference>
<name>A0A4U3M8V2_ENTFL</name>
<sequence length="93" mass="11105">MNKNEFYQLLDNHPSFLKEYLQENLLTKDEAPKYTQQTQGSFDSTAKLNSVIQPFFSKEKNGRTTFKLYLKSEMIEYGKNRRRIHVKKDHSQN</sequence>
<comment type="caution">
    <text evidence="1">The sequence shown here is derived from an EMBL/GenBank/DDBJ whole genome shotgun (WGS) entry which is preliminary data.</text>
</comment>
<dbReference type="Proteomes" id="UP000305511">
    <property type="component" value="Unassembled WGS sequence"/>
</dbReference>
<dbReference type="RefSeq" id="WP_016622687.1">
    <property type="nucleotide sequence ID" value="NZ_CP138650.1"/>
</dbReference>
<protein>
    <submittedName>
        <fullName evidence="1">Uncharacterized protein</fullName>
    </submittedName>
</protein>
<dbReference type="EMBL" id="SIYF01000230">
    <property type="protein sequence ID" value="TKK84762.1"/>
    <property type="molecule type" value="Genomic_DNA"/>
</dbReference>
<accession>A0A4U3M8V2</accession>
<evidence type="ECO:0000313" key="2">
    <source>
        <dbReference type="Proteomes" id="UP000305511"/>
    </source>
</evidence>